<evidence type="ECO:0000313" key="2">
    <source>
        <dbReference type="EMBL" id="CDW43047.1"/>
    </source>
</evidence>
<dbReference type="SUPFAM" id="SSF50494">
    <property type="entry name" value="Trypsin-like serine proteases"/>
    <property type="match status" value="1"/>
</dbReference>
<dbReference type="EMBL" id="HACA01025686">
    <property type="protein sequence ID" value="CDW43047.1"/>
    <property type="molecule type" value="Transcribed_RNA"/>
</dbReference>
<gene>
    <name evidence="2" type="primary">Dana\GF12348</name>
</gene>
<name>A0A0K2UYV2_LEPSM</name>
<feature type="domain" description="Peptidase S1" evidence="1">
    <location>
        <begin position="16"/>
        <end position="82"/>
    </location>
</feature>
<dbReference type="OrthoDB" id="10059102at2759"/>
<dbReference type="InterPro" id="IPR009003">
    <property type="entry name" value="Peptidase_S1_PA"/>
</dbReference>
<protein>
    <recommendedName>
        <fullName evidence="1">Peptidase S1 domain-containing protein</fullName>
    </recommendedName>
</protein>
<dbReference type="InterPro" id="IPR001254">
    <property type="entry name" value="Trypsin_dom"/>
</dbReference>
<accession>A0A0K2UYV2</accession>
<dbReference type="Gene3D" id="2.40.10.10">
    <property type="entry name" value="Trypsin-like serine proteases"/>
    <property type="match status" value="1"/>
</dbReference>
<dbReference type="InterPro" id="IPR043504">
    <property type="entry name" value="Peptidase_S1_PA_chymotrypsin"/>
</dbReference>
<dbReference type="GO" id="GO:0004252">
    <property type="term" value="F:serine-type endopeptidase activity"/>
    <property type="evidence" value="ECO:0007669"/>
    <property type="project" value="InterPro"/>
</dbReference>
<dbReference type="Pfam" id="PF00089">
    <property type="entry name" value="Trypsin"/>
    <property type="match status" value="1"/>
</dbReference>
<dbReference type="GO" id="GO:0006508">
    <property type="term" value="P:proteolysis"/>
    <property type="evidence" value="ECO:0007669"/>
    <property type="project" value="InterPro"/>
</dbReference>
<reference evidence="2" key="1">
    <citation type="submission" date="2014-05" db="EMBL/GenBank/DDBJ databases">
        <authorList>
            <person name="Chronopoulou M."/>
        </authorList>
    </citation>
    <scope>NUCLEOTIDE SEQUENCE</scope>
    <source>
        <tissue evidence="2">Whole organism</tissue>
    </source>
</reference>
<dbReference type="AlphaFoldDB" id="A0A0K2UYV2"/>
<sequence>MYFPEFSQTNMRTELNTLSIESSKCEYSKDYPVSPYSKMCTYNPPHDSCIGDSGSPLTMAIDGQCILVGIVSEGMTCGSVDYAYSECTILH</sequence>
<organism evidence="2">
    <name type="scientific">Lepeophtheirus salmonis</name>
    <name type="common">Salmon louse</name>
    <name type="synonym">Caligus salmonis</name>
    <dbReference type="NCBI Taxonomy" id="72036"/>
    <lineage>
        <taxon>Eukaryota</taxon>
        <taxon>Metazoa</taxon>
        <taxon>Ecdysozoa</taxon>
        <taxon>Arthropoda</taxon>
        <taxon>Crustacea</taxon>
        <taxon>Multicrustacea</taxon>
        <taxon>Hexanauplia</taxon>
        <taxon>Copepoda</taxon>
        <taxon>Siphonostomatoida</taxon>
        <taxon>Caligidae</taxon>
        <taxon>Lepeophtheirus</taxon>
    </lineage>
</organism>
<proteinExistence type="predicted"/>
<evidence type="ECO:0000259" key="1">
    <source>
        <dbReference type="Pfam" id="PF00089"/>
    </source>
</evidence>